<dbReference type="Pfam" id="PF20254">
    <property type="entry name" value="DMFA2_C"/>
    <property type="match status" value="1"/>
</dbReference>
<dbReference type="Gene3D" id="2.60.40.1220">
    <property type="match status" value="3"/>
</dbReference>
<dbReference type="Gene3D" id="2.60.40.10">
    <property type="entry name" value="Immunoglobulins"/>
    <property type="match status" value="1"/>
</dbReference>
<proteinExistence type="predicted"/>
<feature type="domain" description="DUF4082" evidence="4">
    <location>
        <begin position="646"/>
        <end position="790"/>
    </location>
</feature>
<dbReference type="InterPro" id="IPR025141">
    <property type="entry name" value="DUF4082"/>
</dbReference>
<gene>
    <name evidence="6" type="ORF">IEZ25_11475</name>
</gene>
<comment type="caution">
    <text evidence="6">The sequence shown here is derived from an EMBL/GenBank/DDBJ whole genome shotgun (WGS) entry which is preliminary data.</text>
</comment>
<keyword evidence="7" id="KW-1185">Reference proteome</keyword>
<evidence type="ECO:0000259" key="5">
    <source>
        <dbReference type="Pfam" id="PF20254"/>
    </source>
</evidence>
<evidence type="ECO:0000259" key="4">
    <source>
        <dbReference type="Pfam" id="PF13313"/>
    </source>
</evidence>
<dbReference type="Proteomes" id="UP000649289">
    <property type="component" value="Unassembled WGS sequence"/>
</dbReference>
<accession>A0ABR8MI35</accession>
<dbReference type="InterPro" id="IPR014755">
    <property type="entry name" value="Cu-Rt/internalin_Ig-like"/>
</dbReference>
<dbReference type="EMBL" id="JACXYY010000004">
    <property type="protein sequence ID" value="MBD3915235.1"/>
    <property type="molecule type" value="Genomic_DNA"/>
</dbReference>
<feature type="domain" description="SbsA Ig-like" evidence="3">
    <location>
        <begin position="798"/>
        <end position="898"/>
    </location>
</feature>
<feature type="domain" description="DUF4082" evidence="4">
    <location>
        <begin position="1436"/>
        <end position="1575"/>
    </location>
</feature>
<organism evidence="6 7">
    <name type="scientific">Nocardioides hwasunensis</name>
    <dbReference type="NCBI Taxonomy" id="397258"/>
    <lineage>
        <taxon>Bacteria</taxon>
        <taxon>Bacillati</taxon>
        <taxon>Actinomycetota</taxon>
        <taxon>Actinomycetes</taxon>
        <taxon>Propionibacteriales</taxon>
        <taxon>Nocardioidaceae</taxon>
        <taxon>Nocardioides</taxon>
    </lineage>
</organism>
<feature type="domain" description="N,N-dimethylformamidase beta subunit-like C-terminal" evidence="5">
    <location>
        <begin position="104"/>
        <end position="499"/>
    </location>
</feature>
<evidence type="ECO:0000256" key="1">
    <source>
        <dbReference type="ARBA" id="ARBA00022729"/>
    </source>
</evidence>
<dbReference type="SUPFAM" id="SSF81296">
    <property type="entry name" value="E set domains"/>
    <property type="match status" value="1"/>
</dbReference>
<feature type="region of interest" description="Disordered" evidence="2">
    <location>
        <begin position="351"/>
        <end position="374"/>
    </location>
</feature>
<evidence type="ECO:0000256" key="2">
    <source>
        <dbReference type="SAM" id="MobiDB-lite"/>
    </source>
</evidence>
<sequence length="1583" mass="164677">MSTRAKSLNWGAKALVVVLVTALNALVGPVLTGGPTAADAADPCAPGGNKIVCENSKPGTDPAIWDSAYGAGADSIQGFSTDISVNVGQRIDFKIKTDASAYDIDIYRIGYYQGNGARKITSITPSVPLPQSQPNCITAVATETTDCGNWAVSASWNVPTTAVSGVYIARLSRSNGDSSHITFVVRDDASTSDVVFQTSDPTWQAYNTYGGSNFYSGGANGRAYKLSYNRPVNTRGGTGGRDFFFANEYPMVRFMERNGYDVSYMSGVDTDRRGGLIKNHKVFLSVGHDEYWSGAQRANVEAARDAKVNLQFLSGNEVYWRTRYEPSLDPSHTPYRTLVTYKETWDRAKSDPSPEWTGTWRDPRYAPASQGGGRPENALIGTMYQANYSDLPVTVSADEGKYRLWRNTSLASLAAGQTRALAPHTVGYESNEVVDNGLGPDGLVRLSTTVGPTPEYLRDYGNTVTPGTTTHNLTLYKAPSGALVFSAGSVQWTWGLDSEHDSPFAAEPADVRMQQAQVNLFADMGVQPSTLMTGLVQATKSTDTTGPTVTITSPAAGASVANGAQRTVSGTATDAGGRVAGVEVSTNGGDTWHAATGTSSWSYTYVQKGMGSTPIRVRATDDSANIGAVATRNVDVQCPCSIFGAEVPPTPATDDAGAVELGLRFAPTSDGFLSGIRFYKGTGNGGAHQGSLWSSSGALLATGAFTNETATGWQTMRFTSAVPVSAGQTYVASYTAPQGHYAIGSDAFYAAPKVSPPLKVDGGFGAQPAGVFAAPGTFPATSHLSSNYYVDVVFTALDDSPLTATDQWPAAGASSVARSTTIRATYSKPVQAGTPGLTVKDELGQDVAGTTAYDSSTRTVTFTPTSALAGFVQYTATVTGTDALGQQVSSGKTWSFRTAKPPATPGVCPCSLFDDETTPTVLEDSDRSAVTLGVRFSSQVDGTVSAIRFYKGPNNTGTHTGTLWSATGTQLATGTFTGETTSGWQTLTFAQPVSITKNTEYVASYRASVGRYSATPNGFAAGNLSRAPLQVATSSGAYTYGAGFPSSSSPTNYLVDVVFNKAAAPLAVSGQSPAPNATTVRRDTTIVLETSTPLDSGWSMTATSGGSSVAGTAALDNGGTRLTFTPSGLLPAGAQVDVSVTGLRSTEGATLANQTWSFTTRSSEPAAEQTLFGTQVPAQAAADDSSPVEVGVSFVPAKAGQVTGIRFFKGAGNTGVHKGSLWSATGTKLAEVTFVGETATGWQTAMLSTPLQLTAGTTYVVSYYAPNGHYATSGGFFNNAFTSGDLTVPAGVNGKYLYGAGGFPTYSYNATNYWVDVVFEKDPSGVTVASRSPAPDATGIAADVAPRATFSDAIATSGWSMTLRQGTTSVPGTAALSSDGTRLTFTPTSALAASTTYTVEVTGVRSTDGVALAAQSWSFTTAASTAPVSRLLDGEVPSIHAQDTDPLELGMAFTPSTNGSVTGVRFWKGAGNTGTHTGSVWDSAGTRLGTVTFTNETTDGWQVAELATPVPVVAGQTYVVSYYSPSGRYSVTGGYFAQPRTVGPLTAPGGSNGLFRYGTGGGFPTGSWNSTNYFVDVLFRSGG</sequence>
<evidence type="ECO:0000313" key="6">
    <source>
        <dbReference type="EMBL" id="MBD3915235.1"/>
    </source>
</evidence>
<dbReference type="RefSeq" id="WP_191199554.1">
    <property type="nucleotide sequence ID" value="NZ_BAAAPA010000005.1"/>
</dbReference>
<dbReference type="Pfam" id="PF17957">
    <property type="entry name" value="Big_7"/>
    <property type="match status" value="1"/>
</dbReference>
<reference evidence="6 7" key="1">
    <citation type="submission" date="2020-09" db="EMBL/GenBank/DDBJ databases">
        <title>novel species in genus Nocardioides.</title>
        <authorList>
            <person name="Zhang G."/>
        </authorList>
    </citation>
    <scope>NUCLEOTIDE SEQUENCE [LARGE SCALE GENOMIC DNA]</scope>
    <source>
        <strain evidence="6 7">19197</strain>
    </source>
</reference>
<dbReference type="InterPro" id="IPR046540">
    <property type="entry name" value="DMFA2_C"/>
</dbReference>
<name>A0ABR8MI35_9ACTN</name>
<dbReference type="InterPro" id="IPR014756">
    <property type="entry name" value="Ig_E-set"/>
</dbReference>
<feature type="domain" description="DUF4082" evidence="4">
    <location>
        <begin position="1175"/>
        <end position="1315"/>
    </location>
</feature>
<evidence type="ECO:0000313" key="7">
    <source>
        <dbReference type="Proteomes" id="UP000649289"/>
    </source>
</evidence>
<evidence type="ECO:0000259" key="3">
    <source>
        <dbReference type="Pfam" id="PF13205"/>
    </source>
</evidence>
<dbReference type="InterPro" id="IPR013783">
    <property type="entry name" value="Ig-like_fold"/>
</dbReference>
<dbReference type="InterPro" id="IPR032812">
    <property type="entry name" value="SbsA_Ig"/>
</dbReference>
<feature type="domain" description="SbsA Ig-like" evidence="3">
    <location>
        <begin position="1324"/>
        <end position="1421"/>
    </location>
</feature>
<feature type="domain" description="DUF4082" evidence="4">
    <location>
        <begin position="917"/>
        <end position="1055"/>
    </location>
</feature>
<dbReference type="Pfam" id="PF13205">
    <property type="entry name" value="Big_5"/>
    <property type="match status" value="3"/>
</dbReference>
<feature type="domain" description="SbsA Ig-like" evidence="3">
    <location>
        <begin position="1064"/>
        <end position="1160"/>
    </location>
</feature>
<protein>
    <submittedName>
        <fullName evidence="6">DUF4082 domain-containing protein</fullName>
    </submittedName>
</protein>
<dbReference type="Pfam" id="PF13313">
    <property type="entry name" value="DUF4082"/>
    <property type="match status" value="4"/>
</dbReference>
<keyword evidence="1" id="KW-0732">Signal</keyword>